<organism evidence="1 2">
    <name type="scientific">Gigaspora margarita</name>
    <dbReference type="NCBI Taxonomy" id="4874"/>
    <lineage>
        <taxon>Eukaryota</taxon>
        <taxon>Fungi</taxon>
        <taxon>Fungi incertae sedis</taxon>
        <taxon>Mucoromycota</taxon>
        <taxon>Glomeromycotina</taxon>
        <taxon>Glomeromycetes</taxon>
        <taxon>Diversisporales</taxon>
        <taxon>Gigasporaceae</taxon>
        <taxon>Gigaspora</taxon>
    </lineage>
</organism>
<accession>A0A8H3XFL8</accession>
<keyword evidence="2" id="KW-1185">Reference proteome</keyword>
<reference evidence="1 2" key="1">
    <citation type="journal article" date="2019" name="Environ. Microbiol.">
        <title>At the nexus of three kingdoms: the genome of the mycorrhizal fungus Gigaspora margarita provides insights into plant, endobacterial and fungal interactions.</title>
        <authorList>
            <person name="Venice F."/>
            <person name="Ghignone S."/>
            <person name="Salvioli di Fossalunga A."/>
            <person name="Amselem J."/>
            <person name="Novero M."/>
            <person name="Xianan X."/>
            <person name="Sedzielewska Toro K."/>
            <person name="Morin E."/>
            <person name="Lipzen A."/>
            <person name="Grigoriev I.V."/>
            <person name="Henrissat B."/>
            <person name="Martin F.M."/>
            <person name="Bonfante P."/>
        </authorList>
    </citation>
    <scope>NUCLEOTIDE SEQUENCE [LARGE SCALE GENOMIC DNA]</scope>
    <source>
        <strain evidence="1 2">BEG34</strain>
    </source>
</reference>
<name>A0A8H3XFL8_GIGMA</name>
<gene>
    <name evidence="1" type="ORF">F8M41_002624</name>
</gene>
<dbReference type="AlphaFoldDB" id="A0A8H3XFL8"/>
<comment type="caution">
    <text evidence="1">The sequence shown here is derived from an EMBL/GenBank/DDBJ whole genome shotgun (WGS) entry which is preliminary data.</text>
</comment>
<evidence type="ECO:0000313" key="1">
    <source>
        <dbReference type="EMBL" id="KAF0448722.1"/>
    </source>
</evidence>
<proteinExistence type="predicted"/>
<dbReference type="Proteomes" id="UP000439903">
    <property type="component" value="Unassembled WGS sequence"/>
</dbReference>
<protein>
    <submittedName>
        <fullName evidence="1">Lalv9 family protein</fullName>
    </submittedName>
</protein>
<dbReference type="EMBL" id="WTPW01001224">
    <property type="protein sequence ID" value="KAF0448722.1"/>
    <property type="molecule type" value="Genomic_DNA"/>
</dbReference>
<dbReference type="OrthoDB" id="424753at2759"/>
<sequence>MGYSLSIFWKFFMKRAIKVESLSLTGIWHGCYFYALDNQAIDYYLMNLSFNENVITGSGTDSVGGFKINGEILPNGSVGFIKVYTTHSWNYFGQIFGSEIYGRWGTIRTPHRGTFLMWKYG</sequence>
<evidence type="ECO:0000313" key="2">
    <source>
        <dbReference type="Proteomes" id="UP000439903"/>
    </source>
</evidence>